<keyword evidence="6" id="KW-0479">Metal-binding</keyword>
<dbReference type="SUPFAM" id="SSF52518">
    <property type="entry name" value="Thiamin diphosphate-binding fold (THDP-binding)"/>
    <property type="match status" value="2"/>
</dbReference>
<evidence type="ECO:0000259" key="20">
    <source>
        <dbReference type="Pfam" id="PF02775"/>
    </source>
</evidence>
<dbReference type="SUPFAM" id="SSF52467">
    <property type="entry name" value="DHS-like NAD/FAD-binding domain"/>
    <property type="match status" value="1"/>
</dbReference>
<comment type="subcellular location">
    <subcellularLocation>
        <location evidence="3">Mitochondrion</location>
    </subcellularLocation>
    <subcellularLocation>
        <location evidence="4">Peroxisome</location>
    </subcellularLocation>
</comment>
<evidence type="ECO:0000256" key="17">
    <source>
        <dbReference type="ARBA" id="ARBA00070390"/>
    </source>
</evidence>
<keyword evidence="10" id="KW-0496">Mitochondrion</keyword>
<evidence type="ECO:0000256" key="8">
    <source>
        <dbReference type="ARBA" id="ARBA00022946"/>
    </source>
</evidence>
<dbReference type="CDD" id="cd02004">
    <property type="entry name" value="TPP_BZL_OCoD_HPCL"/>
    <property type="match status" value="1"/>
</dbReference>
<dbReference type="Gene3D" id="3.40.50.970">
    <property type="match status" value="2"/>
</dbReference>
<evidence type="ECO:0000256" key="12">
    <source>
        <dbReference type="ARBA" id="ARBA00023239"/>
    </source>
</evidence>
<dbReference type="PANTHER" id="PTHR43710">
    <property type="entry name" value="2-HYDROXYACYL-COA LYASE"/>
    <property type="match status" value="1"/>
</dbReference>
<evidence type="ECO:0000256" key="3">
    <source>
        <dbReference type="ARBA" id="ARBA00004173"/>
    </source>
</evidence>
<evidence type="ECO:0000256" key="1">
    <source>
        <dbReference type="ARBA" id="ARBA00001946"/>
    </source>
</evidence>
<dbReference type="InterPro" id="IPR029061">
    <property type="entry name" value="THDP-binding"/>
</dbReference>
<dbReference type="FunFam" id="3.40.50.970:FF:000054">
    <property type="entry name" value="Putative 2-hydroxyphytanoyl-CoA lyase"/>
    <property type="match status" value="1"/>
</dbReference>
<dbReference type="InterPro" id="IPR012000">
    <property type="entry name" value="Thiamin_PyroP_enz_cen_dom"/>
</dbReference>
<comment type="catalytic activity">
    <reaction evidence="13">
        <text>a 2-hydroxy-3-methyl fatty acyl-CoA = a 2-methyl-branched fatty aldehyde + formyl-CoA</text>
        <dbReference type="Rhea" id="RHEA:25375"/>
        <dbReference type="ChEBI" id="CHEBI:49188"/>
        <dbReference type="ChEBI" id="CHEBI:57376"/>
        <dbReference type="ChEBI" id="CHEBI:58783"/>
        <dbReference type="EC" id="4.1.2.63"/>
    </reaction>
    <physiologicalReaction direction="left-to-right" evidence="13">
        <dbReference type="Rhea" id="RHEA:25376"/>
    </physiologicalReaction>
</comment>
<evidence type="ECO:0000259" key="21">
    <source>
        <dbReference type="Pfam" id="PF02776"/>
    </source>
</evidence>
<name>A0A8K0NK46_9TREE</name>
<dbReference type="InterPro" id="IPR011766">
    <property type="entry name" value="TPP_enzyme_TPP-bd"/>
</dbReference>
<dbReference type="GO" id="GO:0005739">
    <property type="term" value="C:mitochondrion"/>
    <property type="evidence" value="ECO:0007669"/>
    <property type="project" value="UniProtKB-SubCell"/>
</dbReference>
<evidence type="ECO:0000256" key="18">
    <source>
        <dbReference type="RuleBase" id="RU362132"/>
    </source>
</evidence>
<accession>A0A8K0NK46</accession>
<dbReference type="EC" id="4.1.2.63" evidence="15"/>
<dbReference type="EMBL" id="JABELV010000290">
    <property type="protein sequence ID" value="KAG7527438.1"/>
    <property type="molecule type" value="Genomic_DNA"/>
</dbReference>
<evidence type="ECO:0000256" key="7">
    <source>
        <dbReference type="ARBA" id="ARBA00022842"/>
    </source>
</evidence>
<comment type="cofactor">
    <cofactor evidence="2">
        <name>thiamine diphosphate</name>
        <dbReference type="ChEBI" id="CHEBI:58937"/>
    </cofactor>
</comment>
<evidence type="ECO:0000256" key="6">
    <source>
        <dbReference type="ARBA" id="ARBA00022723"/>
    </source>
</evidence>
<keyword evidence="11" id="KW-0576">Peroxisome</keyword>
<feature type="domain" description="Thiamine pyrophosphate enzyme central" evidence="19">
    <location>
        <begin position="193"/>
        <end position="322"/>
    </location>
</feature>
<dbReference type="Pfam" id="PF00205">
    <property type="entry name" value="TPP_enzyme_M"/>
    <property type="match status" value="1"/>
</dbReference>
<comment type="function">
    <text evidence="16">Catalyzes a carbon-carbon cleavage reaction; cleaves a 2-hydroxy-3-methylacyl-CoA into formyl-CoA and a 2-methyl-branched fatty aldehyde.</text>
</comment>
<evidence type="ECO:0000256" key="5">
    <source>
        <dbReference type="ARBA" id="ARBA00007812"/>
    </source>
</evidence>
<keyword evidence="12" id="KW-0456">Lyase</keyword>
<feature type="domain" description="Thiamine pyrophosphate enzyme N-terminal TPP-binding" evidence="21">
    <location>
        <begin position="5"/>
        <end position="119"/>
    </location>
</feature>
<dbReference type="Gene3D" id="3.40.50.1220">
    <property type="entry name" value="TPP-binding domain"/>
    <property type="match status" value="1"/>
</dbReference>
<dbReference type="FunFam" id="3.40.50.1220:FF:000006">
    <property type="entry name" value="2-hydroxyacyl-CoA lyase 1"/>
    <property type="match status" value="1"/>
</dbReference>
<evidence type="ECO:0000259" key="19">
    <source>
        <dbReference type="Pfam" id="PF00205"/>
    </source>
</evidence>
<proteinExistence type="inferred from homology"/>
<dbReference type="GO" id="GO:0001561">
    <property type="term" value="P:fatty acid alpha-oxidation"/>
    <property type="evidence" value="ECO:0007669"/>
    <property type="project" value="TreeGrafter"/>
</dbReference>
<evidence type="ECO:0000256" key="10">
    <source>
        <dbReference type="ARBA" id="ARBA00023128"/>
    </source>
</evidence>
<reference evidence="22" key="1">
    <citation type="submission" date="2020-04" db="EMBL/GenBank/DDBJ databases">
        <title>Analysis of mating type loci in Filobasidium floriforme.</title>
        <authorList>
            <person name="Nowrousian M."/>
        </authorList>
    </citation>
    <scope>NUCLEOTIDE SEQUENCE</scope>
    <source>
        <strain evidence="22">CBS 6242</strain>
    </source>
</reference>
<comment type="cofactor">
    <cofactor evidence="1">
        <name>Mg(2+)</name>
        <dbReference type="ChEBI" id="CHEBI:18420"/>
    </cofactor>
</comment>
<evidence type="ECO:0000256" key="2">
    <source>
        <dbReference type="ARBA" id="ARBA00001964"/>
    </source>
</evidence>
<dbReference type="OrthoDB" id="10006023at2759"/>
<sequence length="586" mass="63519">MSDITGAQLVARTLKDLEVDVVFGIVGIPVIEVAQACINSGVRFIGFRNEQSAAYAAAAYGYLSKRPGVCLVVGGPGVIHAMAGTHHAEANAWPLMLMAGSSESYQQGMGAFQELDQVGLLKPHVKFAARAPSLHQLPGTLEKAYRTAFSGRPGPTYVDLPADHIQGKVEQHESPRVAPRAKHSQSVAPEREVAHALALLRSAQRPLLVIGKGAQYARAEDPLRRLLEMMPIPFLPTPMGKGLISDKHPMCISAARSTALREADVVLIVGARLNWILHYGQSPKWNKDVKLIRLDINAESIDDNKSAEVALVGDASAIIDQLCYALGSEHGVTDPFAKMSDSQASWYKKLLSTCHDNSQKLIEKAMVFPRPAKGNVGQVALPLTYHQSFNIIRKNIPADHVFIGEGANTMDIARSMFDVVLPRSRLDAGTQATMGVGMGYCIAAAIYEQKRPERRPIVAVVGDSAFGFSGFEIETAVRNKLGMLIVVMNNGGVYKGLPVKAYNDIPVEKLPPTALLPELRYDQLCISLGGLGHCVRTIDELEKAVQDGIDKQNEGRVTLINVLMDSGSKKKLEFGWLASTKPKSKL</sequence>
<dbReference type="GO" id="GO:0005777">
    <property type="term" value="C:peroxisome"/>
    <property type="evidence" value="ECO:0007669"/>
    <property type="project" value="UniProtKB-SubCell"/>
</dbReference>
<dbReference type="InterPro" id="IPR012001">
    <property type="entry name" value="Thiamin_PyroP_enz_TPP-bd_dom"/>
</dbReference>
<dbReference type="InterPro" id="IPR029035">
    <property type="entry name" value="DHS-like_NAD/FAD-binding_dom"/>
</dbReference>
<dbReference type="PANTHER" id="PTHR43710:SF2">
    <property type="entry name" value="2-HYDROXYACYL-COA LYASE 1"/>
    <property type="match status" value="1"/>
</dbReference>
<evidence type="ECO:0000256" key="11">
    <source>
        <dbReference type="ARBA" id="ARBA00023140"/>
    </source>
</evidence>
<evidence type="ECO:0000256" key="15">
    <source>
        <dbReference type="ARBA" id="ARBA00044518"/>
    </source>
</evidence>
<dbReference type="Pfam" id="PF02775">
    <property type="entry name" value="TPP_enzyme_C"/>
    <property type="match status" value="1"/>
</dbReference>
<gene>
    <name evidence="22" type="ORF">FFLO_06937</name>
</gene>
<evidence type="ECO:0000256" key="13">
    <source>
        <dbReference type="ARBA" id="ARBA00044451"/>
    </source>
</evidence>
<keyword evidence="8" id="KW-0809">Transit peptide</keyword>
<comment type="similarity">
    <text evidence="5 18">Belongs to the TPP enzyme family.</text>
</comment>
<evidence type="ECO:0000256" key="4">
    <source>
        <dbReference type="ARBA" id="ARBA00004275"/>
    </source>
</evidence>
<dbReference type="AlphaFoldDB" id="A0A8K0NK46"/>
<evidence type="ECO:0000256" key="9">
    <source>
        <dbReference type="ARBA" id="ARBA00023052"/>
    </source>
</evidence>
<keyword evidence="9 18" id="KW-0786">Thiamine pyrophosphate</keyword>
<feature type="domain" description="Thiamine pyrophosphate enzyme TPP-binding" evidence="20">
    <location>
        <begin position="406"/>
        <end position="562"/>
    </location>
</feature>
<keyword evidence="7" id="KW-0460">Magnesium</keyword>
<dbReference type="Pfam" id="PF02776">
    <property type="entry name" value="TPP_enzyme_N"/>
    <property type="match status" value="1"/>
</dbReference>
<dbReference type="CDD" id="cd07035">
    <property type="entry name" value="TPP_PYR_POX_like"/>
    <property type="match status" value="1"/>
</dbReference>
<evidence type="ECO:0000256" key="16">
    <source>
        <dbReference type="ARBA" id="ARBA00059692"/>
    </source>
</evidence>
<evidence type="ECO:0000313" key="23">
    <source>
        <dbReference type="Proteomes" id="UP000812966"/>
    </source>
</evidence>
<dbReference type="InterPro" id="IPR045025">
    <property type="entry name" value="HACL1-like"/>
</dbReference>
<protein>
    <recommendedName>
        <fullName evidence="17">2-hydroxyacyl-CoA lyase</fullName>
        <ecNumber evidence="15">4.1.2.63</ecNumber>
    </recommendedName>
</protein>
<dbReference type="GO" id="GO:0000287">
    <property type="term" value="F:magnesium ion binding"/>
    <property type="evidence" value="ECO:0007669"/>
    <property type="project" value="InterPro"/>
</dbReference>
<comment type="caution">
    <text evidence="22">The sequence shown here is derived from an EMBL/GenBank/DDBJ whole genome shotgun (WGS) entry which is preliminary data.</text>
</comment>
<dbReference type="Proteomes" id="UP000812966">
    <property type="component" value="Unassembled WGS sequence"/>
</dbReference>
<dbReference type="GO" id="GO:0106359">
    <property type="term" value="F:2-hydroxyacyl-CoA lyase activity"/>
    <property type="evidence" value="ECO:0007669"/>
    <property type="project" value="UniProtKB-EC"/>
</dbReference>
<dbReference type="GO" id="GO:0030976">
    <property type="term" value="F:thiamine pyrophosphate binding"/>
    <property type="evidence" value="ECO:0007669"/>
    <property type="project" value="InterPro"/>
</dbReference>
<comment type="catalytic activity">
    <reaction evidence="14">
        <text>an (R)-2-hydroxy-long-chain-fatty acyl-CoA = a long-chain fatty aldehyde + formyl-CoA</text>
        <dbReference type="Rhea" id="RHEA:67444"/>
        <dbReference type="ChEBI" id="CHEBI:17176"/>
        <dbReference type="ChEBI" id="CHEBI:57376"/>
        <dbReference type="ChEBI" id="CHEBI:170012"/>
        <dbReference type="EC" id="4.1.2.63"/>
    </reaction>
    <physiologicalReaction direction="left-to-right" evidence="14">
        <dbReference type="Rhea" id="RHEA:67445"/>
    </physiologicalReaction>
</comment>
<keyword evidence="23" id="KW-1185">Reference proteome</keyword>
<organism evidence="22 23">
    <name type="scientific">Filobasidium floriforme</name>
    <dbReference type="NCBI Taxonomy" id="5210"/>
    <lineage>
        <taxon>Eukaryota</taxon>
        <taxon>Fungi</taxon>
        <taxon>Dikarya</taxon>
        <taxon>Basidiomycota</taxon>
        <taxon>Agaricomycotina</taxon>
        <taxon>Tremellomycetes</taxon>
        <taxon>Filobasidiales</taxon>
        <taxon>Filobasidiaceae</taxon>
        <taxon>Filobasidium</taxon>
    </lineage>
</organism>
<evidence type="ECO:0000256" key="14">
    <source>
        <dbReference type="ARBA" id="ARBA00044454"/>
    </source>
</evidence>
<evidence type="ECO:0000313" key="22">
    <source>
        <dbReference type="EMBL" id="KAG7527438.1"/>
    </source>
</evidence>